<keyword evidence="1" id="KW-0472">Membrane</keyword>
<sequence>MTSSDKALTGRWIRPLFTIVLVATLGTLTLLLPGWLQPETAEGIQLKPPACDLNQGSCRLKQGDIELAFSLGPAPIQSLQELTARLTLQGVDVERVHLSLEGRDMYMGLNQTELTPTGTDGGWQGTTELAACTTGSMVWRARLTLESKRQHYVTWFDFEAK</sequence>
<keyword evidence="1" id="KW-0812">Transmembrane</keyword>
<protein>
    <submittedName>
        <fullName evidence="2">Uncharacterized protein</fullName>
    </submittedName>
</protein>
<gene>
    <name evidence="2" type="ORF">GCM10011352_22170</name>
</gene>
<keyword evidence="3" id="KW-1185">Reference proteome</keyword>
<proteinExistence type="predicted"/>
<evidence type="ECO:0000313" key="3">
    <source>
        <dbReference type="Proteomes" id="UP000629025"/>
    </source>
</evidence>
<keyword evidence="1" id="KW-1133">Transmembrane helix</keyword>
<organism evidence="2 3">
    <name type="scientific">Marinobacterium zhoushanense</name>
    <dbReference type="NCBI Taxonomy" id="1679163"/>
    <lineage>
        <taxon>Bacteria</taxon>
        <taxon>Pseudomonadati</taxon>
        <taxon>Pseudomonadota</taxon>
        <taxon>Gammaproteobacteria</taxon>
        <taxon>Oceanospirillales</taxon>
        <taxon>Oceanospirillaceae</taxon>
        <taxon>Marinobacterium</taxon>
    </lineage>
</organism>
<evidence type="ECO:0000313" key="2">
    <source>
        <dbReference type="EMBL" id="GGB95647.1"/>
    </source>
</evidence>
<dbReference type="Proteomes" id="UP000629025">
    <property type="component" value="Unassembled WGS sequence"/>
</dbReference>
<dbReference type="EMBL" id="BMIJ01000004">
    <property type="protein sequence ID" value="GGB95647.1"/>
    <property type="molecule type" value="Genomic_DNA"/>
</dbReference>
<accession>A0ABQ1KFA9</accession>
<name>A0ABQ1KFA9_9GAMM</name>
<evidence type="ECO:0000256" key="1">
    <source>
        <dbReference type="SAM" id="Phobius"/>
    </source>
</evidence>
<reference evidence="3" key="1">
    <citation type="journal article" date="2019" name="Int. J. Syst. Evol. Microbiol.">
        <title>The Global Catalogue of Microorganisms (GCM) 10K type strain sequencing project: providing services to taxonomists for standard genome sequencing and annotation.</title>
        <authorList>
            <consortium name="The Broad Institute Genomics Platform"/>
            <consortium name="The Broad Institute Genome Sequencing Center for Infectious Disease"/>
            <person name="Wu L."/>
            <person name="Ma J."/>
        </authorList>
    </citation>
    <scope>NUCLEOTIDE SEQUENCE [LARGE SCALE GENOMIC DNA]</scope>
    <source>
        <strain evidence="3">CGMCC 1.15341</strain>
    </source>
</reference>
<feature type="transmembrane region" description="Helical" evidence="1">
    <location>
        <begin position="12"/>
        <end position="36"/>
    </location>
</feature>
<comment type="caution">
    <text evidence="2">The sequence shown here is derived from an EMBL/GenBank/DDBJ whole genome shotgun (WGS) entry which is preliminary data.</text>
</comment>
<dbReference type="RefSeq" id="WP_188748225.1">
    <property type="nucleotide sequence ID" value="NZ_BMIJ01000004.1"/>
</dbReference>